<dbReference type="Gramene" id="PHT66606">
    <property type="protein sequence ID" value="PHT66606"/>
    <property type="gene ID" value="T459_31031"/>
</dbReference>
<keyword evidence="2 7" id="KW-0812">Transmembrane</keyword>
<dbReference type="InterPro" id="IPR026961">
    <property type="entry name" value="PGG_dom"/>
</dbReference>
<evidence type="ECO:0000256" key="6">
    <source>
        <dbReference type="ARBA" id="ARBA00023136"/>
    </source>
</evidence>
<dbReference type="PANTHER" id="PTHR24186:SF50">
    <property type="entry name" value="ANKYRIN REPEAT-CONTAINING PROTEIN ITN1-LIKE ISOFORM X1"/>
    <property type="match status" value="1"/>
</dbReference>
<keyword evidence="3" id="KW-0677">Repeat</keyword>
<dbReference type="SUPFAM" id="SSF48403">
    <property type="entry name" value="Ankyrin repeat"/>
    <property type="match status" value="1"/>
</dbReference>
<sequence>MLNSNNQNALHVVILNNQEKVVRFLLDSDKYDCLVYEIDSYGNTLLHFFADSGNHVPELINHPRAKKMAFNKQNHTLLEIALSCTATTKKDLCSIGRFRKRDFEVKKKYEYMPNPNAEMGIGVKMQLDDEVGTRVKMQLREDDHDKVKKTDQTELKSIMKVAQIHIVAATMIMTVTFAAGITLPGGLRATPIALSRDGNSNQENSISCICCFQCHCLHILSCCHMEDVRKDPQHKKIIQNLYDLAGLSRQFRLCDKKCALKDATTFPGYMLSEVPDIDKDHHL</sequence>
<evidence type="ECO:0000256" key="4">
    <source>
        <dbReference type="ARBA" id="ARBA00022989"/>
    </source>
</evidence>
<keyword evidence="6 7" id="KW-0472">Membrane</keyword>
<dbReference type="Proteomes" id="UP000222542">
    <property type="component" value="Unassembled WGS sequence"/>
</dbReference>
<proteinExistence type="predicted"/>
<name>A0A2G2YA10_CAPAN</name>
<evidence type="ECO:0000256" key="1">
    <source>
        <dbReference type="ARBA" id="ARBA00004141"/>
    </source>
</evidence>
<dbReference type="PANTHER" id="PTHR24186">
    <property type="entry name" value="PROTEIN PHOSPHATASE 1 REGULATORY SUBUNIT"/>
    <property type="match status" value="1"/>
</dbReference>
<evidence type="ECO:0000313" key="9">
    <source>
        <dbReference type="EMBL" id="PHT66606.1"/>
    </source>
</evidence>
<evidence type="ECO:0000256" key="2">
    <source>
        <dbReference type="ARBA" id="ARBA00022692"/>
    </source>
</evidence>
<dbReference type="GO" id="GO:0016020">
    <property type="term" value="C:membrane"/>
    <property type="evidence" value="ECO:0000318"/>
    <property type="project" value="GO_Central"/>
</dbReference>
<evidence type="ECO:0000256" key="7">
    <source>
        <dbReference type="SAM" id="Phobius"/>
    </source>
</evidence>
<reference evidence="9 10" key="2">
    <citation type="journal article" date="2017" name="Genome Biol.">
        <title>New reference genome sequences of hot pepper reveal the massive evolution of plant disease-resistance genes by retroduplication.</title>
        <authorList>
            <person name="Kim S."/>
            <person name="Park J."/>
            <person name="Yeom S.I."/>
            <person name="Kim Y.M."/>
            <person name="Seo E."/>
            <person name="Kim K.T."/>
            <person name="Kim M.S."/>
            <person name="Lee J.M."/>
            <person name="Cheong K."/>
            <person name="Shin H.S."/>
            <person name="Kim S.B."/>
            <person name="Han K."/>
            <person name="Lee J."/>
            <person name="Park M."/>
            <person name="Lee H.A."/>
            <person name="Lee H.Y."/>
            <person name="Lee Y."/>
            <person name="Oh S."/>
            <person name="Lee J.H."/>
            <person name="Choi E."/>
            <person name="Choi E."/>
            <person name="Lee S.E."/>
            <person name="Jeon J."/>
            <person name="Kim H."/>
            <person name="Choi G."/>
            <person name="Song H."/>
            <person name="Lee J."/>
            <person name="Lee S.C."/>
            <person name="Kwon J.K."/>
            <person name="Lee H.Y."/>
            <person name="Koo N."/>
            <person name="Hong Y."/>
            <person name="Kim R.W."/>
            <person name="Kang W.H."/>
            <person name="Huh J.H."/>
            <person name="Kang B.C."/>
            <person name="Yang T.J."/>
            <person name="Lee Y.H."/>
            <person name="Bennetzen J.L."/>
            <person name="Choi D."/>
        </authorList>
    </citation>
    <scope>NUCLEOTIDE SEQUENCE [LARGE SCALE GENOMIC DNA]</scope>
    <source>
        <strain evidence="10">cv. CM334</strain>
    </source>
</reference>
<gene>
    <name evidence="9" type="ORF">T459_31031</name>
</gene>
<feature type="transmembrane region" description="Helical" evidence="7">
    <location>
        <begin position="166"/>
        <end position="187"/>
    </location>
</feature>
<protein>
    <recommendedName>
        <fullName evidence="8">PGG domain-containing protein</fullName>
    </recommendedName>
</protein>
<accession>A0A2G2YA10</accession>
<keyword evidence="4 7" id="KW-1133">Transmembrane helix</keyword>
<comment type="subcellular location">
    <subcellularLocation>
        <location evidence="1">Membrane</location>
        <topology evidence="1">Multi-pass membrane protein</topology>
    </subcellularLocation>
</comment>
<evidence type="ECO:0000313" key="10">
    <source>
        <dbReference type="Proteomes" id="UP000222542"/>
    </source>
</evidence>
<dbReference type="Gene3D" id="1.25.40.20">
    <property type="entry name" value="Ankyrin repeat-containing domain"/>
    <property type="match status" value="1"/>
</dbReference>
<evidence type="ECO:0000256" key="3">
    <source>
        <dbReference type="ARBA" id="ARBA00022737"/>
    </source>
</evidence>
<organism evidence="9 10">
    <name type="scientific">Capsicum annuum</name>
    <name type="common">Capsicum pepper</name>
    <dbReference type="NCBI Taxonomy" id="4072"/>
    <lineage>
        <taxon>Eukaryota</taxon>
        <taxon>Viridiplantae</taxon>
        <taxon>Streptophyta</taxon>
        <taxon>Embryophyta</taxon>
        <taxon>Tracheophyta</taxon>
        <taxon>Spermatophyta</taxon>
        <taxon>Magnoliopsida</taxon>
        <taxon>eudicotyledons</taxon>
        <taxon>Gunneridae</taxon>
        <taxon>Pentapetalae</taxon>
        <taxon>asterids</taxon>
        <taxon>lamiids</taxon>
        <taxon>Solanales</taxon>
        <taxon>Solanaceae</taxon>
        <taxon>Solanoideae</taxon>
        <taxon>Capsiceae</taxon>
        <taxon>Capsicum</taxon>
    </lineage>
</organism>
<keyword evidence="5" id="KW-0040">ANK repeat</keyword>
<evidence type="ECO:0000256" key="5">
    <source>
        <dbReference type="ARBA" id="ARBA00023043"/>
    </source>
</evidence>
<dbReference type="Pfam" id="PF13962">
    <property type="entry name" value="PGG"/>
    <property type="match status" value="1"/>
</dbReference>
<evidence type="ECO:0000259" key="8">
    <source>
        <dbReference type="Pfam" id="PF13962"/>
    </source>
</evidence>
<dbReference type="EMBL" id="AYRZ02000012">
    <property type="protein sequence ID" value="PHT66606.1"/>
    <property type="molecule type" value="Genomic_DNA"/>
</dbReference>
<dbReference type="InterPro" id="IPR036770">
    <property type="entry name" value="Ankyrin_rpt-contain_sf"/>
</dbReference>
<dbReference type="AlphaFoldDB" id="A0A2G2YA10"/>
<reference evidence="9 10" key="1">
    <citation type="journal article" date="2014" name="Nat. Genet.">
        <title>Genome sequence of the hot pepper provides insights into the evolution of pungency in Capsicum species.</title>
        <authorList>
            <person name="Kim S."/>
            <person name="Park M."/>
            <person name="Yeom S.I."/>
            <person name="Kim Y.M."/>
            <person name="Lee J.M."/>
            <person name="Lee H.A."/>
            <person name="Seo E."/>
            <person name="Choi J."/>
            <person name="Cheong K."/>
            <person name="Kim K.T."/>
            <person name="Jung K."/>
            <person name="Lee G.W."/>
            <person name="Oh S.K."/>
            <person name="Bae C."/>
            <person name="Kim S.B."/>
            <person name="Lee H.Y."/>
            <person name="Kim S.Y."/>
            <person name="Kim M.S."/>
            <person name="Kang B.C."/>
            <person name="Jo Y.D."/>
            <person name="Yang H.B."/>
            <person name="Jeong H.J."/>
            <person name="Kang W.H."/>
            <person name="Kwon J.K."/>
            <person name="Shin C."/>
            <person name="Lim J.Y."/>
            <person name="Park J.H."/>
            <person name="Huh J.H."/>
            <person name="Kim J.S."/>
            <person name="Kim B.D."/>
            <person name="Cohen O."/>
            <person name="Paran I."/>
            <person name="Suh M.C."/>
            <person name="Lee S.B."/>
            <person name="Kim Y.K."/>
            <person name="Shin Y."/>
            <person name="Noh S.J."/>
            <person name="Park J."/>
            <person name="Seo Y.S."/>
            <person name="Kwon S.Y."/>
            <person name="Kim H.A."/>
            <person name="Park J.M."/>
            <person name="Kim H.J."/>
            <person name="Choi S.B."/>
            <person name="Bosland P.W."/>
            <person name="Reeves G."/>
            <person name="Jo S.H."/>
            <person name="Lee B.W."/>
            <person name="Cho H.T."/>
            <person name="Choi H.S."/>
            <person name="Lee M.S."/>
            <person name="Yu Y."/>
            <person name="Do Choi Y."/>
            <person name="Park B.S."/>
            <person name="van Deynze A."/>
            <person name="Ashrafi H."/>
            <person name="Hill T."/>
            <person name="Kim W.T."/>
            <person name="Pai H.S."/>
            <person name="Ahn H.K."/>
            <person name="Yeam I."/>
            <person name="Giovannoni J.J."/>
            <person name="Rose J.K."/>
            <person name="Sorensen I."/>
            <person name="Lee S.J."/>
            <person name="Kim R.W."/>
            <person name="Choi I.Y."/>
            <person name="Choi B.S."/>
            <person name="Lim J.S."/>
            <person name="Lee Y.H."/>
            <person name="Choi D."/>
        </authorList>
    </citation>
    <scope>NUCLEOTIDE SEQUENCE [LARGE SCALE GENOMIC DNA]</scope>
    <source>
        <strain evidence="10">cv. CM334</strain>
    </source>
</reference>
<comment type="caution">
    <text evidence="9">The sequence shown here is derived from an EMBL/GenBank/DDBJ whole genome shotgun (WGS) entry which is preliminary data.</text>
</comment>
<keyword evidence="10" id="KW-1185">Reference proteome</keyword>
<feature type="domain" description="PGG" evidence="8">
    <location>
        <begin position="159"/>
        <end position="200"/>
    </location>
</feature>